<dbReference type="PRINTS" id="PR00404">
    <property type="entry name" value="MADSDOMAIN"/>
</dbReference>
<gene>
    <name evidence="7" type="ORF">VNO78_27994</name>
</gene>
<dbReference type="InterPro" id="IPR002100">
    <property type="entry name" value="TF_MADSbox"/>
</dbReference>
<accession>A0AAN9S271</accession>
<evidence type="ECO:0000313" key="8">
    <source>
        <dbReference type="Proteomes" id="UP001386955"/>
    </source>
</evidence>
<dbReference type="PANTHER" id="PTHR48019">
    <property type="entry name" value="SERUM RESPONSE FACTOR HOMOLOG"/>
    <property type="match status" value="1"/>
</dbReference>
<evidence type="ECO:0000256" key="2">
    <source>
        <dbReference type="ARBA" id="ARBA00023015"/>
    </source>
</evidence>
<evidence type="ECO:0000256" key="4">
    <source>
        <dbReference type="ARBA" id="ARBA00023163"/>
    </source>
</evidence>
<dbReference type="CDD" id="cd00266">
    <property type="entry name" value="MADS_SRF_like"/>
    <property type="match status" value="1"/>
</dbReference>
<dbReference type="GO" id="GO:0000987">
    <property type="term" value="F:cis-regulatory region sequence-specific DNA binding"/>
    <property type="evidence" value="ECO:0007669"/>
    <property type="project" value="InterPro"/>
</dbReference>
<dbReference type="SUPFAM" id="SSF55455">
    <property type="entry name" value="SRF-like"/>
    <property type="match status" value="1"/>
</dbReference>
<feature type="domain" description="MADS-box" evidence="6">
    <location>
        <begin position="1"/>
        <end position="49"/>
    </location>
</feature>
<name>A0AAN9S271_PSOTE</name>
<proteinExistence type="predicted"/>
<evidence type="ECO:0000259" key="6">
    <source>
        <dbReference type="PROSITE" id="PS50066"/>
    </source>
</evidence>
<dbReference type="GO" id="GO:0005634">
    <property type="term" value="C:nucleus"/>
    <property type="evidence" value="ECO:0007669"/>
    <property type="project" value="UniProtKB-SubCell"/>
</dbReference>
<sequence>MGRTKVNLEFIANDTKRNTTYMKRKKSLLKNTEELSTLCGIEACAIVYGLNDVEPEVWPSESGVQNVVQKFRSIPQWQQSMNMANQKSFVEKSIMKGNEKVRKLAEDNKKKEMSMLMFECFNTGMVQPYSNMNMADLNVLSSVIDQNLEDISKRLEMYHTQTDTSALQPQMQTSAIQPQLQTLTYNPGIQTTILEEIAPQNYGDGSDVNVNPMQSQCFTDFNGDGDETIIPPFGDANLPL</sequence>
<dbReference type="InterPro" id="IPR036879">
    <property type="entry name" value="TF_MADSbox_sf"/>
</dbReference>
<keyword evidence="8" id="KW-1185">Reference proteome</keyword>
<dbReference type="SMART" id="SM00432">
    <property type="entry name" value="MADS"/>
    <property type="match status" value="1"/>
</dbReference>
<evidence type="ECO:0000256" key="1">
    <source>
        <dbReference type="ARBA" id="ARBA00004123"/>
    </source>
</evidence>
<dbReference type="GO" id="GO:0045944">
    <property type="term" value="P:positive regulation of transcription by RNA polymerase II"/>
    <property type="evidence" value="ECO:0007669"/>
    <property type="project" value="InterPro"/>
</dbReference>
<keyword evidence="2" id="KW-0805">Transcription regulation</keyword>
<protein>
    <recommendedName>
        <fullName evidence="6">MADS-box domain-containing protein</fullName>
    </recommendedName>
</protein>
<evidence type="ECO:0000256" key="5">
    <source>
        <dbReference type="ARBA" id="ARBA00023242"/>
    </source>
</evidence>
<dbReference type="AlphaFoldDB" id="A0AAN9S271"/>
<reference evidence="7 8" key="1">
    <citation type="submission" date="2024-01" db="EMBL/GenBank/DDBJ databases">
        <title>The genomes of 5 underutilized Papilionoideae crops provide insights into root nodulation and disease resistanc.</title>
        <authorList>
            <person name="Jiang F."/>
        </authorList>
    </citation>
    <scope>NUCLEOTIDE SEQUENCE [LARGE SCALE GENOMIC DNA]</scope>
    <source>
        <strain evidence="7">DUOXIRENSHENG_FW03</strain>
        <tissue evidence="7">Leaves</tissue>
    </source>
</reference>
<dbReference type="Proteomes" id="UP001386955">
    <property type="component" value="Unassembled WGS sequence"/>
</dbReference>
<dbReference type="EMBL" id="JAYMYS010000007">
    <property type="protein sequence ID" value="KAK7387296.1"/>
    <property type="molecule type" value="Genomic_DNA"/>
</dbReference>
<dbReference type="GO" id="GO:0046983">
    <property type="term" value="F:protein dimerization activity"/>
    <property type="evidence" value="ECO:0007669"/>
    <property type="project" value="InterPro"/>
</dbReference>
<keyword evidence="4" id="KW-0804">Transcription</keyword>
<comment type="caution">
    <text evidence="7">The sequence shown here is derived from an EMBL/GenBank/DDBJ whole genome shotgun (WGS) entry which is preliminary data.</text>
</comment>
<dbReference type="Pfam" id="PF00319">
    <property type="entry name" value="SRF-TF"/>
    <property type="match status" value="1"/>
</dbReference>
<dbReference type="FunFam" id="3.40.1810.10:FF:000018">
    <property type="entry name" value="agamous-like MADS-box protein AGL80"/>
    <property type="match status" value="1"/>
</dbReference>
<dbReference type="Gene3D" id="3.40.1810.10">
    <property type="entry name" value="Transcription factor, MADS-box"/>
    <property type="match status" value="1"/>
</dbReference>
<keyword evidence="5" id="KW-0539">Nucleus</keyword>
<keyword evidence="3" id="KW-0238">DNA-binding</keyword>
<dbReference type="InterPro" id="IPR050142">
    <property type="entry name" value="MADS-box/MEF2_TF"/>
</dbReference>
<evidence type="ECO:0000313" key="7">
    <source>
        <dbReference type="EMBL" id="KAK7387296.1"/>
    </source>
</evidence>
<dbReference type="PROSITE" id="PS50066">
    <property type="entry name" value="MADS_BOX_2"/>
    <property type="match status" value="1"/>
</dbReference>
<evidence type="ECO:0000256" key="3">
    <source>
        <dbReference type="ARBA" id="ARBA00023125"/>
    </source>
</evidence>
<dbReference type="GO" id="GO:0000981">
    <property type="term" value="F:DNA-binding transcription factor activity, RNA polymerase II-specific"/>
    <property type="evidence" value="ECO:0007669"/>
    <property type="project" value="InterPro"/>
</dbReference>
<comment type="subcellular location">
    <subcellularLocation>
        <location evidence="1">Nucleus</location>
    </subcellularLocation>
</comment>
<dbReference type="InterPro" id="IPR033897">
    <property type="entry name" value="SRF-like_MADS-box"/>
</dbReference>
<organism evidence="7 8">
    <name type="scientific">Psophocarpus tetragonolobus</name>
    <name type="common">Winged bean</name>
    <name type="synonym">Dolichos tetragonolobus</name>
    <dbReference type="NCBI Taxonomy" id="3891"/>
    <lineage>
        <taxon>Eukaryota</taxon>
        <taxon>Viridiplantae</taxon>
        <taxon>Streptophyta</taxon>
        <taxon>Embryophyta</taxon>
        <taxon>Tracheophyta</taxon>
        <taxon>Spermatophyta</taxon>
        <taxon>Magnoliopsida</taxon>
        <taxon>eudicotyledons</taxon>
        <taxon>Gunneridae</taxon>
        <taxon>Pentapetalae</taxon>
        <taxon>rosids</taxon>
        <taxon>fabids</taxon>
        <taxon>Fabales</taxon>
        <taxon>Fabaceae</taxon>
        <taxon>Papilionoideae</taxon>
        <taxon>50 kb inversion clade</taxon>
        <taxon>NPAAA clade</taxon>
        <taxon>indigoferoid/millettioid clade</taxon>
        <taxon>Phaseoleae</taxon>
        <taxon>Psophocarpus</taxon>
    </lineage>
</organism>